<reference evidence="1" key="2">
    <citation type="submission" date="2020-09" db="EMBL/GenBank/DDBJ databases">
        <authorList>
            <person name="Sun Q."/>
            <person name="Ohkuma M."/>
        </authorList>
    </citation>
    <scope>NUCLEOTIDE SEQUENCE</scope>
    <source>
        <strain evidence="1">JCM 3313</strain>
    </source>
</reference>
<proteinExistence type="predicted"/>
<organism evidence="1 2">
    <name type="scientific">Saccharothrix coeruleofusca</name>
    <dbReference type="NCBI Taxonomy" id="33919"/>
    <lineage>
        <taxon>Bacteria</taxon>
        <taxon>Bacillati</taxon>
        <taxon>Actinomycetota</taxon>
        <taxon>Actinomycetes</taxon>
        <taxon>Pseudonocardiales</taxon>
        <taxon>Pseudonocardiaceae</taxon>
        <taxon>Saccharothrix</taxon>
    </lineage>
</organism>
<keyword evidence="2" id="KW-1185">Reference proteome</keyword>
<dbReference type="EMBL" id="BMRG01000004">
    <property type="protein sequence ID" value="GGP52575.1"/>
    <property type="molecule type" value="Genomic_DNA"/>
</dbReference>
<evidence type="ECO:0000313" key="2">
    <source>
        <dbReference type="Proteomes" id="UP000639606"/>
    </source>
</evidence>
<protein>
    <submittedName>
        <fullName evidence="1">Uncharacterized protein</fullName>
    </submittedName>
</protein>
<dbReference type="AlphaFoldDB" id="A0A918ECT8"/>
<sequence>MDKLAELEPLWDEAGFADFLKGLSEDDAPRLFAIAHEYGTRHDGWIAAWGMAFRDRAEVVSTEGDFRTSTQSPDSALAMFARMAGGEDVKLHLLWLTPPRS</sequence>
<reference evidence="1" key="1">
    <citation type="journal article" date="2014" name="Int. J. Syst. Evol. Microbiol.">
        <title>Complete genome sequence of Corynebacterium casei LMG S-19264T (=DSM 44701T), isolated from a smear-ripened cheese.</title>
        <authorList>
            <consortium name="US DOE Joint Genome Institute (JGI-PGF)"/>
            <person name="Walter F."/>
            <person name="Albersmeier A."/>
            <person name="Kalinowski J."/>
            <person name="Ruckert C."/>
        </authorList>
    </citation>
    <scope>NUCLEOTIDE SEQUENCE</scope>
    <source>
        <strain evidence="1">JCM 3313</strain>
    </source>
</reference>
<evidence type="ECO:0000313" key="1">
    <source>
        <dbReference type="EMBL" id="GGP52575.1"/>
    </source>
</evidence>
<accession>A0A918ECT8</accession>
<dbReference type="Proteomes" id="UP000639606">
    <property type="component" value="Unassembled WGS sequence"/>
</dbReference>
<name>A0A918ECT8_9PSEU</name>
<comment type="caution">
    <text evidence="1">The sequence shown here is derived from an EMBL/GenBank/DDBJ whole genome shotgun (WGS) entry which is preliminary data.</text>
</comment>
<gene>
    <name evidence="1" type="ORF">GCM10010185_25860</name>
</gene>
<dbReference type="RefSeq" id="WP_189223477.1">
    <property type="nucleotide sequence ID" value="NZ_BMRG01000004.1"/>
</dbReference>